<accession>A0A4R1BEX0</accession>
<protein>
    <submittedName>
        <fullName evidence="7">DEAD/DEAH box helicase</fullName>
    </submittedName>
</protein>
<dbReference type="SMART" id="SM00487">
    <property type="entry name" value="DEXDc"/>
    <property type="match status" value="1"/>
</dbReference>
<dbReference type="InterPro" id="IPR054712">
    <property type="entry name" value="Cas3-like_dom"/>
</dbReference>
<evidence type="ECO:0000256" key="2">
    <source>
        <dbReference type="ARBA" id="ARBA00022801"/>
    </source>
</evidence>
<dbReference type="InterPro" id="IPR027417">
    <property type="entry name" value="P-loop_NTPase"/>
</dbReference>
<dbReference type="GO" id="GO:0005524">
    <property type="term" value="F:ATP binding"/>
    <property type="evidence" value="ECO:0007669"/>
    <property type="project" value="UniProtKB-KW"/>
</dbReference>
<evidence type="ECO:0000256" key="3">
    <source>
        <dbReference type="ARBA" id="ARBA00022806"/>
    </source>
</evidence>
<keyword evidence="5" id="KW-0051">Antiviral defense</keyword>
<keyword evidence="3 7" id="KW-0347">Helicase</keyword>
<dbReference type="PANTHER" id="PTHR47957">
    <property type="entry name" value="ATP-DEPENDENT HELICASE HRQ1"/>
    <property type="match status" value="1"/>
</dbReference>
<dbReference type="GO" id="GO:0003676">
    <property type="term" value="F:nucleic acid binding"/>
    <property type="evidence" value="ECO:0007669"/>
    <property type="project" value="InterPro"/>
</dbReference>
<dbReference type="InterPro" id="IPR014001">
    <property type="entry name" value="Helicase_ATP-bd"/>
</dbReference>
<dbReference type="InterPro" id="IPR011545">
    <property type="entry name" value="DEAD/DEAH_box_helicase_dom"/>
</dbReference>
<dbReference type="SUPFAM" id="SSF52540">
    <property type="entry name" value="P-loop containing nucleoside triphosphate hydrolases"/>
    <property type="match status" value="2"/>
</dbReference>
<evidence type="ECO:0000256" key="4">
    <source>
        <dbReference type="ARBA" id="ARBA00022840"/>
    </source>
</evidence>
<dbReference type="EMBL" id="SKBU01000022">
    <property type="protein sequence ID" value="TCJ15715.1"/>
    <property type="molecule type" value="Genomic_DNA"/>
</dbReference>
<dbReference type="Gene3D" id="3.40.50.300">
    <property type="entry name" value="P-loop containing nucleotide triphosphate hydrolases"/>
    <property type="match status" value="2"/>
</dbReference>
<dbReference type="Pfam" id="PF22590">
    <property type="entry name" value="Cas3-like_C_2"/>
    <property type="match status" value="1"/>
</dbReference>
<dbReference type="PANTHER" id="PTHR47957:SF3">
    <property type="entry name" value="ATP-DEPENDENT HELICASE HRQ1"/>
    <property type="match status" value="1"/>
</dbReference>
<evidence type="ECO:0000256" key="1">
    <source>
        <dbReference type="ARBA" id="ARBA00022741"/>
    </source>
</evidence>
<dbReference type="GO" id="GO:0036297">
    <property type="term" value="P:interstrand cross-link repair"/>
    <property type="evidence" value="ECO:0007669"/>
    <property type="project" value="TreeGrafter"/>
</dbReference>
<evidence type="ECO:0000313" key="7">
    <source>
        <dbReference type="EMBL" id="TCJ15715.1"/>
    </source>
</evidence>
<feature type="domain" description="Helicase ATP-binding" evidence="6">
    <location>
        <begin position="47"/>
        <end position="229"/>
    </location>
</feature>
<name>A0A4R1BEX0_9ACTN</name>
<dbReference type="GO" id="GO:0051607">
    <property type="term" value="P:defense response to virus"/>
    <property type="evidence" value="ECO:0007669"/>
    <property type="project" value="UniProtKB-KW"/>
</dbReference>
<dbReference type="SMART" id="SM00490">
    <property type="entry name" value="HELICc"/>
    <property type="match status" value="1"/>
</dbReference>
<comment type="caution">
    <text evidence="7">The sequence shown here is derived from an EMBL/GenBank/DDBJ whole genome shotgun (WGS) entry which is preliminary data.</text>
</comment>
<evidence type="ECO:0000259" key="6">
    <source>
        <dbReference type="PROSITE" id="PS51192"/>
    </source>
</evidence>
<organism evidence="7 8">
    <name type="scientific">Rubrobacter taiwanensis</name>
    <dbReference type="NCBI Taxonomy" id="185139"/>
    <lineage>
        <taxon>Bacteria</taxon>
        <taxon>Bacillati</taxon>
        <taxon>Actinomycetota</taxon>
        <taxon>Rubrobacteria</taxon>
        <taxon>Rubrobacterales</taxon>
        <taxon>Rubrobacteraceae</taxon>
        <taxon>Rubrobacter</taxon>
    </lineage>
</organism>
<reference evidence="7 8" key="1">
    <citation type="submission" date="2019-03" db="EMBL/GenBank/DDBJ databases">
        <title>Whole genome sequence of a novel Rubrobacter taiwanensis strain, isolated from Yellowstone National Park.</title>
        <authorList>
            <person name="Freed S."/>
            <person name="Ramaley R.F."/>
            <person name="Kyndt J.A."/>
        </authorList>
    </citation>
    <scope>NUCLEOTIDE SEQUENCE [LARGE SCALE GENOMIC DNA]</scope>
    <source>
        <strain evidence="7 8">Yellowstone</strain>
    </source>
</reference>
<keyword evidence="8" id="KW-1185">Reference proteome</keyword>
<sequence>MNMEFVVTNEPPKGQKCEELPGRLIEIFRAGARSQSAEPFWHQAQAFSRLLDDQELVLVAGTASGKTLAVGTPLFYKLQRGEIHKVLLMYPTLALLEDQRRVLQLLAETTDLTEEIGQLRGGMSRSALIHNLNKRVLLATPDAVYWFFRKNVKYNALLVYGLCQVDEFVLDEAHLFNGLMLRNVEHLWQRLKLLAGCLNKTPRLHILTATPTTGLRELSGAEDIPGKSKCNSVSVEIRPSGRFDRRDQFTKAINEMLDSGQRKVLVVCNSARMAHQLFEKYRVADISAIALEHRLKFGKVKLDDLMRCLTEAGVQKESTDELSVRLSGEGDVVLADIPDGTELNLPLQEIVAQATEALENQGWLVKRALRDRAQYPGETWEALLKNRPLPCRIVAAVRQRLEAAVNLDEQQATVDEWLASVLERLSTISDDQICCKARDFDSLTKTFVTAGLDKRAASLLTKRLTFEMKADPAQLPKQSLSHRPVYLRWLDWAVKDDEKEKVREAVKSDLASGELNAELRHIGLWSNTDVPVIVYSGSMAKGAREGLIDAFSDMERAVLISTSAVEVGVDFHADALITEECEGNSFLQRFGRVGRHDKSSKVVALVSGDAYAALSELDEANISRERFSEKITDVFPRYNYASASQMLDAGHYLINEQLGRIGGRLNGVPELQEAKPMAERFRTAGIQLNFGLRNTMPQITLRDGVGRDPFYLLRYVDDDKLRPADSPFEVARATTWFTGLIFQGARFDVIVDLEQTLKASQHVFLSSKDGFDIWSRPGAGLAYLQRMNDHFGRTGGWSKWHPGNLMLLNGDVYLSRIDRDHEMPVPEAVFDSEQNPLFIPNQTYLVLWGWTDAEETRELLKDIVDWEELYYDWDRLQFEWAKAMVILENTAGACFAAYRELVEYVGRQVQR</sequence>
<dbReference type="InterPro" id="IPR001650">
    <property type="entry name" value="Helicase_C-like"/>
</dbReference>
<keyword evidence="1" id="KW-0547">Nucleotide-binding</keyword>
<gene>
    <name evidence="7" type="ORF">E0L93_11990</name>
</gene>
<dbReference type="OrthoDB" id="3197455at2"/>
<dbReference type="PROSITE" id="PS51192">
    <property type="entry name" value="HELICASE_ATP_BIND_1"/>
    <property type="match status" value="1"/>
</dbReference>
<dbReference type="GO" id="GO:0043138">
    <property type="term" value="F:3'-5' DNA helicase activity"/>
    <property type="evidence" value="ECO:0007669"/>
    <property type="project" value="TreeGrafter"/>
</dbReference>
<dbReference type="Proteomes" id="UP000295244">
    <property type="component" value="Unassembled WGS sequence"/>
</dbReference>
<proteinExistence type="predicted"/>
<evidence type="ECO:0000256" key="5">
    <source>
        <dbReference type="ARBA" id="ARBA00023118"/>
    </source>
</evidence>
<dbReference type="AlphaFoldDB" id="A0A4R1BEX0"/>
<keyword evidence="4" id="KW-0067">ATP-binding</keyword>
<dbReference type="Pfam" id="PF00270">
    <property type="entry name" value="DEAD"/>
    <property type="match status" value="1"/>
</dbReference>
<keyword evidence="2" id="KW-0378">Hydrolase</keyword>
<dbReference type="GO" id="GO:0016787">
    <property type="term" value="F:hydrolase activity"/>
    <property type="evidence" value="ECO:0007669"/>
    <property type="project" value="UniProtKB-KW"/>
</dbReference>
<evidence type="ECO:0000313" key="8">
    <source>
        <dbReference type="Proteomes" id="UP000295244"/>
    </source>
</evidence>
<dbReference type="GO" id="GO:0006289">
    <property type="term" value="P:nucleotide-excision repair"/>
    <property type="evidence" value="ECO:0007669"/>
    <property type="project" value="TreeGrafter"/>
</dbReference>